<dbReference type="Gene3D" id="3.90.290.10">
    <property type="entry name" value="TGF-beta binding (TB) domain"/>
    <property type="match status" value="1"/>
</dbReference>
<evidence type="ECO:0000256" key="1">
    <source>
        <dbReference type="ARBA" id="ARBA00022729"/>
    </source>
</evidence>
<dbReference type="Pfam" id="PF09289">
    <property type="entry name" value="FOLN"/>
    <property type="match status" value="1"/>
</dbReference>
<keyword evidence="3" id="KW-1015">Disulfide bond</keyword>
<evidence type="ECO:0000256" key="2">
    <source>
        <dbReference type="ARBA" id="ARBA00022737"/>
    </source>
</evidence>
<dbReference type="SUPFAM" id="SSF100895">
    <property type="entry name" value="Kazal-type serine protease inhibitors"/>
    <property type="match status" value="2"/>
</dbReference>
<reference evidence="6 7" key="1">
    <citation type="submission" date="2022-01" db="EMBL/GenBank/DDBJ databases">
        <title>A chromosomal length assembly of Cordylochernes scorpioides.</title>
        <authorList>
            <person name="Zeh D."/>
            <person name="Zeh J."/>
        </authorList>
    </citation>
    <scope>NUCLEOTIDE SEQUENCE [LARGE SCALE GENOMIC DNA]</scope>
    <source>
        <strain evidence="6">IN4F17</strain>
        <tissue evidence="6">Whole Body</tissue>
    </source>
</reference>
<dbReference type="SMART" id="SM00274">
    <property type="entry name" value="FOLN"/>
    <property type="match status" value="2"/>
</dbReference>
<dbReference type="InterPro" id="IPR036773">
    <property type="entry name" value="TB_dom_sf"/>
</dbReference>
<evidence type="ECO:0000313" key="7">
    <source>
        <dbReference type="Proteomes" id="UP001235939"/>
    </source>
</evidence>
<name>A0ABY6KYB7_9ARAC</name>
<dbReference type="InterPro" id="IPR036058">
    <property type="entry name" value="Kazal_dom_sf"/>
</dbReference>
<dbReference type="CDD" id="cd00104">
    <property type="entry name" value="KAZAL_FS"/>
    <property type="match status" value="1"/>
</dbReference>
<protein>
    <submittedName>
        <fullName evidence="6">FST</fullName>
    </submittedName>
</protein>
<dbReference type="Proteomes" id="UP001235939">
    <property type="component" value="Chromosome 09"/>
</dbReference>
<feature type="domain" description="Kazal-like" evidence="5">
    <location>
        <begin position="121"/>
        <end position="169"/>
    </location>
</feature>
<evidence type="ECO:0000259" key="5">
    <source>
        <dbReference type="PROSITE" id="PS51465"/>
    </source>
</evidence>
<dbReference type="EMBL" id="CP092871">
    <property type="protein sequence ID" value="UYV72545.1"/>
    <property type="molecule type" value="Genomic_DNA"/>
</dbReference>
<dbReference type="Pfam" id="PF07648">
    <property type="entry name" value="Kazal_2"/>
    <property type="match status" value="2"/>
</dbReference>
<dbReference type="PROSITE" id="PS51465">
    <property type="entry name" value="KAZAL_2"/>
    <property type="match status" value="2"/>
</dbReference>
<dbReference type="InterPro" id="IPR002350">
    <property type="entry name" value="Kazal_dom"/>
</dbReference>
<dbReference type="InterPro" id="IPR003645">
    <property type="entry name" value="Fol_N"/>
</dbReference>
<evidence type="ECO:0000256" key="3">
    <source>
        <dbReference type="ARBA" id="ARBA00023157"/>
    </source>
</evidence>
<gene>
    <name evidence="6" type="ORF">LAZ67_9003638</name>
</gene>
<dbReference type="PANTHER" id="PTHR13866">
    <property type="entry name" value="SPARC OSTEONECTIN"/>
    <property type="match status" value="1"/>
</dbReference>
<keyword evidence="7" id="KW-1185">Reference proteome</keyword>
<keyword evidence="4" id="KW-0325">Glycoprotein</keyword>
<proteinExistence type="predicted"/>
<evidence type="ECO:0000313" key="6">
    <source>
        <dbReference type="EMBL" id="UYV72545.1"/>
    </source>
</evidence>
<sequence>MNLGCVVVETGFVCDAFDAELEGTCEGVVCGPGRTCRINAAGFPRCVCGERCSKAQRRSGPVCGTDDKTYRNTCKLLRRRCRHPSPLDVAYIGTCKRRCDQITCRNNRTCLEDHRLRPHCVRCRVRCAPTRRPVCGADGVTYPSLCHLKREACKRGKAVPLAYKSPCKDEEDGGVAPVPFNSIDAYN</sequence>
<evidence type="ECO:0000256" key="4">
    <source>
        <dbReference type="ARBA" id="ARBA00023180"/>
    </source>
</evidence>
<dbReference type="InterPro" id="IPR015369">
    <property type="entry name" value="Follistatin/Osteonectin_EGF"/>
</dbReference>
<feature type="domain" description="Kazal-like" evidence="5">
    <location>
        <begin position="47"/>
        <end position="97"/>
    </location>
</feature>
<organism evidence="6 7">
    <name type="scientific">Cordylochernes scorpioides</name>
    <dbReference type="NCBI Taxonomy" id="51811"/>
    <lineage>
        <taxon>Eukaryota</taxon>
        <taxon>Metazoa</taxon>
        <taxon>Ecdysozoa</taxon>
        <taxon>Arthropoda</taxon>
        <taxon>Chelicerata</taxon>
        <taxon>Arachnida</taxon>
        <taxon>Pseudoscorpiones</taxon>
        <taxon>Cheliferoidea</taxon>
        <taxon>Chernetidae</taxon>
        <taxon>Cordylochernes</taxon>
    </lineage>
</organism>
<dbReference type="PANTHER" id="PTHR13866:SF29">
    <property type="entry name" value="FOLLISTATIN"/>
    <property type="match status" value="1"/>
</dbReference>
<keyword evidence="1" id="KW-0732">Signal</keyword>
<accession>A0ABY6KYB7</accession>
<keyword evidence="2" id="KW-0677">Repeat</keyword>
<dbReference type="Gene3D" id="3.30.60.30">
    <property type="match status" value="2"/>
</dbReference>
<dbReference type="SMART" id="SM00280">
    <property type="entry name" value="KAZAL"/>
    <property type="match status" value="2"/>
</dbReference>